<comment type="caution">
    <text evidence="7">The sequence shown here is derived from an EMBL/GenBank/DDBJ whole genome shotgun (WGS) entry which is preliminary data.</text>
</comment>
<evidence type="ECO:0000313" key="7">
    <source>
        <dbReference type="EMBL" id="KAG9244100.1"/>
    </source>
</evidence>
<evidence type="ECO:0000256" key="5">
    <source>
        <dbReference type="SAM" id="SignalP"/>
    </source>
</evidence>
<dbReference type="PROSITE" id="PS00498">
    <property type="entry name" value="TYROSINASE_2"/>
    <property type="match status" value="1"/>
</dbReference>
<dbReference type="Pfam" id="PF18132">
    <property type="entry name" value="Tyrosinase_C"/>
    <property type="match status" value="1"/>
</dbReference>
<evidence type="ECO:0000256" key="4">
    <source>
        <dbReference type="ARBA" id="ARBA00023033"/>
    </source>
</evidence>
<dbReference type="InterPro" id="IPR050316">
    <property type="entry name" value="Tyrosinase/Hemocyanin"/>
</dbReference>
<dbReference type="Pfam" id="PF00264">
    <property type="entry name" value="Tyrosinase"/>
    <property type="match status" value="1"/>
</dbReference>
<keyword evidence="5" id="KW-0732">Signal</keyword>
<name>A0A9P7Z3A8_9HELO</name>
<sequence>MLFTILLHCLALFIIGITAQHLPITGAKSGINNNVPPYRRDIRELQKDNVAWSIYIQALITMQTEFQSNPLSWFQIAGIHGRPYMPYDDVPIAPGGWLYGYCMHSSALFATWHRPYLALFEQSLSHYAQKIAIMYPSVSRAPYVDAAQNLRMPYWDWASDPRMPDFLNTAQVIITTPTGVQNVNNPLASYKFQGLQMNTTMFPSSSGASRGDYFLAGAERTIRNPDVMGGLPNIQAANDKLANQRLKELTYLVLTSAPDWNTFATSGTRGISVEAIHNILHSVVGGQYGHFLALSYSAFDPIFWLHHTNVDRLAALYQAVHPDSWVVPTTESYGTFAVIPGSVSNENTSLSPFSTDVQGDLWTSRMSRPISVFGYSYPEIQYWNQTPQQLAASVSSSINYLYGPSNPSRKRASGSRRMQTTWNAATSVNKLAAGGGAFFVRFFLGAIPADAETWATDAANVGSFAVLATPMQFADQISISTTYFELSLSSALRERGIDGQDIGGTTKYLEDNLQWRIQLVNETVLDNVEAKDLSVSVHEITISLGRQNSELPNYSNNKMHLSITNGKLGGAVQC</sequence>
<keyword evidence="4" id="KW-0503">Monooxygenase</keyword>
<evidence type="ECO:0000256" key="1">
    <source>
        <dbReference type="ARBA" id="ARBA00001973"/>
    </source>
</evidence>
<evidence type="ECO:0000256" key="3">
    <source>
        <dbReference type="ARBA" id="ARBA00023002"/>
    </source>
</evidence>
<dbReference type="EMBL" id="MU253929">
    <property type="protein sequence ID" value="KAG9244100.1"/>
    <property type="molecule type" value="Genomic_DNA"/>
</dbReference>
<dbReference type="SUPFAM" id="SSF48056">
    <property type="entry name" value="Di-copper centre-containing domain"/>
    <property type="match status" value="1"/>
</dbReference>
<reference evidence="7" key="1">
    <citation type="journal article" date="2021" name="IMA Fungus">
        <title>Genomic characterization of three marine fungi, including Emericellopsis atlantica sp. nov. with signatures of a generalist lifestyle and marine biomass degradation.</title>
        <authorList>
            <person name="Hagestad O.C."/>
            <person name="Hou L."/>
            <person name="Andersen J.H."/>
            <person name="Hansen E.H."/>
            <person name="Altermark B."/>
            <person name="Li C."/>
            <person name="Kuhnert E."/>
            <person name="Cox R.J."/>
            <person name="Crous P.W."/>
            <person name="Spatafora J.W."/>
            <person name="Lail K."/>
            <person name="Amirebrahimi M."/>
            <person name="Lipzen A."/>
            <person name="Pangilinan J."/>
            <person name="Andreopoulos W."/>
            <person name="Hayes R.D."/>
            <person name="Ng V."/>
            <person name="Grigoriev I.V."/>
            <person name="Jackson S.A."/>
            <person name="Sutton T.D.S."/>
            <person name="Dobson A.D.W."/>
            <person name="Rama T."/>
        </authorList>
    </citation>
    <scope>NUCLEOTIDE SEQUENCE</scope>
    <source>
        <strain evidence="7">TRa3180A</strain>
    </source>
</reference>
<accession>A0A9P7Z3A8</accession>
<evidence type="ECO:0000256" key="2">
    <source>
        <dbReference type="ARBA" id="ARBA00022723"/>
    </source>
</evidence>
<keyword evidence="3" id="KW-0560">Oxidoreductase</keyword>
<dbReference type="GO" id="GO:0004497">
    <property type="term" value="F:monooxygenase activity"/>
    <property type="evidence" value="ECO:0007669"/>
    <property type="project" value="UniProtKB-KW"/>
</dbReference>
<dbReference type="InterPro" id="IPR008922">
    <property type="entry name" value="Di-copper_centre_dom_sf"/>
</dbReference>
<dbReference type="PANTHER" id="PTHR11474:SF131">
    <property type="entry name" value="TYROSINASE COPPER-BINDING DOMAIN-CONTAINING PROTEIN"/>
    <property type="match status" value="1"/>
</dbReference>
<dbReference type="PANTHER" id="PTHR11474">
    <property type="entry name" value="TYROSINASE FAMILY MEMBER"/>
    <property type="match status" value="1"/>
</dbReference>
<dbReference type="InterPro" id="IPR041640">
    <property type="entry name" value="Tyrosinase_C"/>
</dbReference>
<gene>
    <name evidence="7" type="ORF">BJ878DRAFT_86007</name>
</gene>
<protein>
    <recommendedName>
        <fullName evidence="6">Tyrosinase copper-binding domain-containing protein</fullName>
    </recommendedName>
</protein>
<feature type="chain" id="PRO_5040334705" description="Tyrosinase copper-binding domain-containing protein" evidence="5">
    <location>
        <begin position="20"/>
        <end position="574"/>
    </location>
</feature>
<dbReference type="Gene3D" id="1.10.1280.10">
    <property type="entry name" value="Di-copper center containing domain from catechol oxidase"/>
    <property type="match status" value="1"/>
</dbReference>
<dbReference type="AlphaFoldDB" id="A0A9P7Z3A8"/>
<dbReference type="InterPro" id="IPR002227">
    <property type="entry name" value="Tyrosinase_Cu-bd"/>
</dbReference>
<keyword evidence="2" id="KW-0479">Metal-binding</keyword>
<keyword evidence="8" id="KW-1185">Reference proteome</keyword>
<feature type="domain" description="Tyrosinase copper-binding" evidence="6">
    <location>
        <begin position="300"/>
        <end position="311"/>
    </location>
</feature>
<comment type="cofactor">
    <cofactor evidence="1">
        <name>Cu(2+)</name>
        <dbReference type="ChEBI" id="CHEBI:29036"/>
    </cofactor>
</comment>
<dbReference type="PRINTS" id="PR00092">
    <property type="entry name" value="TYROSINASE"/>
</dbReference>
<organism evidence="7 8">
    <name type="scientific">Calycina marina</name>
    <dbReference type="NCBI Taxonomy" id="1763456"/>
    <lineage>
        <taxon>Eukaryota</taxon>
        <taxon>Fungi</taxon>
        <taxon>Dikarya</taxon>
        <taxon>Ascomycota</taxon>
        <taxon>Pezizomycotina</taxon>
        <taxon>Leotiomycetes</taxon>
        <taxon>Helotiales</taxon>
        <taxon>Pezizellaceae</taxon>
        <taxon>Calycina</taxon>
    </lineage>
</organism>
<evidence type="ECO:0000259" key="6">
    <source>
        <dbReference type="PROSITE" id="PS00498"/>
    </source>
</evidence>
<dbReference type="OrthoDB" id="1658288at2759"/>
<feature type="signal peptide" evidence="5">
    <location>
        <begin position="1"/>
        <end position="19"/>
    </location>
</feature>
<dbReference type="GO" id="GO:0046872">
    <property type="term" value="F:metal ion binding"/>
    <property type="evidence" value="ECO:0007669"/>
    <property type="project" value="UniProtKB-KW"/>
</dbReference>
<evidence type="ECO:0000313" key="8">
    <source>
        <dbReference type="Proteomes" id="UP000887226"/>
    </source>
</evidence>
<proteinExistence type="predicted"/>
<dbReference type="Proteomes" id="UP000887226">
    <property type="component" value="Unassembled WGS sequence"/>
</dbReference>